<keyword evidence="1" id="KW-0812">Transmembrane</keyword>
<dbReference type="EMBL" id="JASSZA010000001">
    <property type="protein sequence ID" value="KAK2120211.1"/>
    <property type="molecule type" value="Genomic_DNA"/>
</dbReference>
<evidence type="ECO:0000313" key="2">
    <source>
        <dbReference type="EMBL" id="KAK2120211.1"/>
    </source>
</evidence>
<protein>
    <submittedName>
        <fullName evidence="2">Uncharacterized protein</fullName>
    </submittedName>
</protein>
<keyword evidence="1" id="KW-1133">Transmembrane helix</keyword>
<organism evidence="2 3">
    <name type="scientific">Saguinus oedipus</name>
    <name type="common">Cotton-top tamarin</name>
    <name type="synonym">Oedipomidas oedipus</name>
    <dbReference type="NCBI Taxonomy" id="9490"/>
    <lineage>
        <taxon>Eukaryota</taxon>
        <taxon>Metazoa</taxon>
        <taxon>Chordata</taxon>
        <taxon>Craniata</taxon>
        <taxon>Vertebrata</taxon>
        <taxon>Euteleostomi</taxon>
        <taxon>Mammalia</taxon>
        <taxon>Eutheria</taxon>
        <taxon>Euarchontoglires</taxon>
        <taxon>Primates</taxon>
        <taxon>Haplorrhini</taxon>
        <taxon>Platyrrhini</taxon>
        <taxon>Cebidae</taxon>
        <taxon>Callitrichinae</taxon>
        <taxon>Saguinus</taxon>
    </lineage>
</organism>
<name>A0ABQ9WEY8_SAGOE</name>
<keyword evidence="3" id="KW-1185">Reference proteome</keyword>
<evidence type="ECO:0000256" key="1">
    <source>
        <dbReference type="SAM" id="Phobius"/>
    </source>
</evidence>
<accession>A0ABQ9WEY8</accession>
<dbReference type="PANTHER" id="PTHR32163">
    <property type="entry name" value="TUMOR NECROSIS FACTOR LIGAND SUPERFAMILY MEMBER 8"/>
    <property type="match status" value="1"/>
</dbReference>
<proteinExistence type="predicted"/>
<evidence type="ECO:0000313" key="3">
    <source>
        <dbReference type="Proteomes" id="UP001266305"/>
    </source>
</evidence>
<keyword evidence="1" id="KW-0472">Membrane</keyword>
<feature type="transmembrane region" description="Helical" evidence="1">
    <location>
        <begin position="38"/>
        <end position="62"/>
    </location>
</feature>
<reference evidence="2 3" key="1">
    <citation type="submission" date="2023-05" db="EMBL/GenBank/DDBJ databases">
        <title>B98-5 Cell Line De Novo Hybrid Assembly: An Optical Mapping Approach.</title>
        <authorList>
            <person name="Kananen K."/>
            <person name="Auerbach J.A."/>
            <person name="Kautto E."/>
            <person name="Blachly J.S."/>
        </authorList>
    </citation>
    <scope>NUCLEOTIDE SEQUENCE [LARGE SCALE GENOMIC DNA]</scope>
    <source>
        <strain evidence="2">B95-8</strain>
        <tissue evidence="2">Cell line</tissue>
    </source>
</reference>
<dbReference type="PANTHER" id="PTHR32163:SF1">
    <property type="entry name" value="TUMOR NECROSIS FACTOR LIGAND SUPERFAMILY MEMBER 8"/>
    <property type="match status" value="1"/>
</dbReference>
<dbReference type="InterPro" id="IPR053104">
    <property type="entry name" value="TNF_ligand_SF_member_8"/>
</dbReference>
<gene>
    <name evidence="2" type="ORF">P7K49_001597</name>
</gene>
<sequence>MDLGLQQALTGMAPPEDTAMHVPAGSVASHLGTTSRSYLYFTTATLALCLVFTVATIMVLVVQRTKLGRHKKQHIEAETNGTASNGTECCRAKEKSFLLEMKEGFAKELGKKVRPPRIRTKQAFQVYVPGKLMNLMTVARHFYADIFPSAFAHHANQWSCLADSIPNPPDNIPLKGVSSPKEHFNPKLPSTGTLTKTLPALYQLCDFLSTRCPQPLAFMSQKSTPCYQAQDQKGPLGEATCLSLNEVK</sequence>
<comment type="caution">
    <text evidence="2">The sequence shown here is derived from an EMBL/GenBank/DDBJ whole genome shotgun (WGS) entry which is preliminary data.</text>
</comment>
<dbReference type="Proteomes" id="UP001266305">
    <property type="component" value="Unassembled WGS sequence"/>
</dbReference>